<proteinExistence type="predicted"/>
<protein>
    <submittedName>
        <fullName evidence="4">Tetratricopeptide repeat protein</fullName>
    </submittedName>
</protein>
<dbReference type="PROSITE" id="PS50005">
    <property type="entry name" value="TPR"/>
    <property type="match status" value="8"/>
</dbReference>
<reference evidence="4 5" key="1">
    <citation type="journal article" date="2011" name="ISME J.">
        <title>Community ecology of hot spring cyanobacterial mats: predominant populations and their functional potential.</title>
        <authorList>
            <person name="Klatt C.G."/>
            <person name="Wood J.M."/>
            <person name="Rusch D.B."/>
            <person name="Bateson M.M."/>
            <person name="Hamamura N."/>
            <person name="Heidelberg J.F."/>
            <person name="Grossman A.R."/>
            <person name="Bhaya D."/>
            <person name="Cohan F.M."/>
            <person name="Kuhl M."/>
            <person name="Bryant D.A."/>
            <person name="Ward D.M."/>
        </authorList>
    </citation>
    <scope>NUCLEOTIDE SEQUENCE [LARGE SCALE GENOMIC DNA]</scope>
    <source>
        <strain evidence="4">OS</strain>
    </source>
</reference>
<evidence type="ECO:0000313" key="4">
    <source>
        <dbReference type="EMBL" id="RFM23308.1"/>
    </source>
</evidence>
<dbReference type="Pfam" id="PF14559">
    <property type="entry name" value="TPR_19"/>
    <property type="match status" value="1"/>
</dbReference>
<keyword evidence="2 3" id="KW-0802">TPR repeat</keyword>
<dbReference type="PROSITE" id="PS50293">
    <property type="entry name" value="TPR_REGION"/>
    <property type="match status" value="2"/>
</dbReference>
<feature type="repeat" description="TPR" evidence="3">
    <location>
        <begin position="112"/>
        <end position="145"/>
    </location>
</feature>
<dbReference type="InterPro" id="IPR011990">
    <property type="entry name" value="TPR-like_helical_dom_sf"/>
</dbReference>
<sequence>MEILIFCLLLRVQKFFKLRGYIMSSALLSRWGLSVLMVLSLSACTHVKSLSMQPAEKRIDRTALVTPQAPPKTNTAKAMRYFVNGGLYEIKDQFSQAIIEYQDALRYAPDEPAIHFAIAKCYRHLGKFEQAIYHAQKAIALDGTNKWYDHLLAQIFFEAQQYDNAAQALERFLKKAPSDVNALYMLAASYTASEKLEKAIAVYDRIIELSGAEMEALYKKLLLQLQLKRDDEATLTLLQMIVIDPDNDELYYMLAEIYLRSGRYEEALATYDEIAEKNPTEPRLYAGYSEIYVRQKDWKRFENVVEKMFQHSARTKEERMNLAEAYLARASKDTLYLKPAELVLAKIQKLYPKEWQPYWFLGIIYMEQRNLNSAIENFKQLTVLRPDVTAGWENLGIAYLQKNDNEQAIATFKSAIKRQAQPSFRLQMLLGIALSQANRDSEAIEILERALKSGDQGTNAERVQVYSTLGIAYDRLGKVAESQRSYEEALKLDPENALVLNNLAYSLSEQDQQLERCLEMAKIAVQKEPNNGAYLDTIGWVYFKLGNYEEARFWIEKALSAGRESPAVLEHLGDVYHKLGQREKAKEFWQRALQLNANSVSLREKVNGVRTP</sequence>
<dbReference type="Pfam" id="PF07719">
    <property type="entry name" value="TPR_2"/>
    <property type="match status" value="1"/>
</dbReference>
<dbReference type="InterPro" id="IPR019734">
    <property type="entry name" value="TPR_rpt"/>
</dbReference>
<dbReference type="SUPFAM" id="SSF48452">
    <property type="entry name" value="TPR-like"/>
    <property type="match status" value="1"/>
</dbReference>
<dbReference type="Pfam" id="PF13432">
    <property type="entry name" value="TPR_16"/>
    <property type="match status" value="1"/>
</dbReference>
<evidence type="ECO:0000256" key="2">
    <source>
        <dbReference type="ARBA" id="ARBA00022803"/>
    </source>
</evidence>
<dbReference type="Pfam" id="PF13429">
    <property type="entry name" value="TPR_15"/>
    <property type="match status" value="1"/>
</dbReference>
<evidence type="ECO:0000256" key="1">
    <source>
        <dbReference type="ARBA" id="ARBA00022737"/>
    </source>
</evidence>
<feature type="repeat" description="TPR" evidence="3">
    <location>
        <begin position="78"/>
        <end position="111"/>
    </location>
</feature>
<organism evidence="4 5">
    <name type="scientific">Candidatus Thermochlorobacter aerophilus</name>
    <dbReference type="NCBI Taxonomy" id="1868324"/>
    <lineage>
        <taxon>Bacteria</taxon>
        <taxon>Pseudomonadati</taxon>
        <taxon>Chlorobiota</taxon>
        <taxon>Chlorobiia</taxon>
        <taxon>Chlorobiales</taxon>
        <taxon>Candidatus Thermochlorobacteriaceae</taxon>
        <taxon>Candidatus Thermochlorobacter</taxon>
    </lineage>
</organism>
<keyword evidence="1" id="KW-0677">Repeat</keyword>
<dbReference type="AlphaFoldDB" id="A0A395LZ80"/>
<dbReference type="SUPFAM" id="SSF81901">
    <property type="entry name" value="HCP-like"/>
    <property type="match status" value="1"/>
</dbReference>
<dbReference type="EMBL" id="PHFL01000067">
    <property type="protein sequence ID" value="RFM23308.1"/>
    <property type="molecule type" value="Genomic_DNA"/>
</dbReference>
<feature type="repeat" description="TPR" evidence="3">
    <location>
        <begin position="463"/>
        <end position="496"/>
    </location>
</feature>
<comment type="caution">
    <text evidence="4">The sequence shown here is derived from an EMBL/GenBank/DDBJ whole genome shotgun (WGS) entry which is preliminary data.</text>
</comment>
<feature type="repeat" description="TPR" evidence="3">
    <location>
        <begin position="389"/>
        <end position="422"/>
    </location>
</feature>
<dbReference type="PANTHER" id="PTHR44943">
    <property type="entry name" value="CELLULOSE SYNTHASE OPERON PROTEIN C"/>
    <property type="match status" value="1"/>
</dbReference>
<dbReference type="Gene3D" id="1.25.40.10">
    <property type="entry name" value="Tetratricopeptide repeat domain"/>
    <property type="match status" value="3"/>
</dbReference>
<feature type="repeat" description="TPR" evidence="3">
    <location>
        <begin position="248"/>
        <end position="281"/>
    </location>
</feature>
<dbReference type="InterPro" id="IPR051685">
    <property type="entry name" value="Ycf3/AcsC/BcsC/TPR_MFPF"/>
</dbReference>
<accession>A0A395LZ80</accession>
<dbReference type="PANTHER" id="PTHR44943:SF8">
    <property type="entry name" value="TPR REPEAT-CONTAINING PROTEIN MJ0263"/>
    <property type="match status" value="1"/>
</dbReference>
<gene>
    <name evidence="4" type="ORF">D0433_11605</name>
</gene>
<dbReference type="SMART" id="SM00028">
    <property type="entry name" value="TPR"/>
    <property type="match status" value="13"/>
</dbReference>
<dbReference type="InterPro" id="IPR013105">
    <property type="entry name" value="TPR_2"/>
</dbReference>
<feature type="repeat" description="TPR" evidence="3">
    <location>
        <begin position="355"/>
        <end position="388"/>
    </location>
</feature>
<name>A0A395LZ80_9BACT</name>
<feature type="repeat" description="TPR" evidence="3">
    <location>
        <begin position="566"/>
        <end position="599"/>
    </location>
</feature>
<evidence type="ECO:0000313" key="5">
    <source>
        <dbReference type="Proteomes" id="UP000266389"/>
    </source>
</evidence>
<feature type="repeat" description="TPR" evidence="3">
    <location>
        <begin position="180"/>
        <end position="213"/>
    </location>
</feature>
<evidence type="ECO:0000256" key="3">
    <source>
        <dbReference type="PROSITE-ProRule" id="PRU00339"/>
    </source>
</evidence>
<dbReference type="Proteomes" id="UP000266389">
    <property type="component" value="Unassembled WGS sequence"/>
</dbReference>